<dbReference type="AlphaFoldDB" id="A0A7S8C2T3"/>
<gene>
    <name evidence="5" type="ORF">HW532_06240</name>
</gene>
<dbReference type="PANTHER" id="PTHR45138">
    <property type="entry name" value="REGULATORY COMPONENTS OF SENSORY TRANSDUCTION SYSTEM"/>
    <property type="match status" value="1"/>
</dbReference>
<dbReference type="GO" id="GO:1902201">
    <property type="term" value="P:negative regulation of bacterial-type flagellum-dependent cell motility"/>
    <property type="evidence" value="ECO:0007669"/>
    <property type="project" value="TreeGrafter"/>
</dbReference>
<dbReference type="GO" id="GO:0052621">
    <property type="term" value="F:diguanylate cyclase activity"/>
    <property type="evidence" value="ECO:0007669"/>
    <property type="project" value="UniProtKB-EC"/>
</dbReference>
<dbReference type="GO" id="GO:0005886">
    <property type="term" value="C:plasma membrane"/>
    <property type="evidence" value="ECO:0007669"/>
    <property type="project" value="TreeGrafter"/>
</dbReference>
<dbReference type="GO" id="GO:0043709">
    <property type="term" value="P:cell adhesion involved in single-species biofilm formation"/>
    <property type="evidence" value="ECO:0007669"/>
    <property type="project" value="TreeGrafter"/>
</dbReference>
<feature type="region of interest" description="Disordered" evidence="2">
    <location>
        <begin position="252"/>
        <end position="277"/>
    </location>
</feature>
<evidence type="ECO:0000256" key="1">
    <source>
        <dbReference type="ARBA" id="ARBA00012528"/>
    </source>
</evidence>
<organism evidence="5 6">
    <name type="scientific">Kaustia mangrovi</name>
    <dbReference type="NCBI Taxonomy" id="2593653"/>
    <lineage>
        <taxon>Bacteria</taxon>
        <taxon>Pseudomonadati</taxon>
        <taxon>Pseudomonadota</taxon>
        <taxon>Alphaproteobacteria</taxon>
        <taxon>Hyphomicrobiales</taxon>
        <taxon>Parvibaculaceae</taxon>
        <taxon>Kaustia</taxon>
    </lineage>
</organism>
<dbReference type="Pfam" id="PF00990">
    <property type="entry name" value="GGDEF"/>
    <property type="match status" value="1"/>
</dbReference>
<sequence>MSQMVPIALTMGFLLRREHKTLGVLVAICATVLALVGHVAETGMNGLRVTGDLSVEDYYTYAAFALLAVVFGGAVWNIGFILMAFDRLYVELKGLAAQDELTGLPNRRSLMETARRYETLGGHVRFGFSVLMIDIDRFKEVNDCYGHAAGDACLKHFARLTVRSLRKEDTLARLSGDEFCVLLPGIDLPEAGEVAQRLVDSVTRSPCGWNGNIIDMSISIGIAEWWPEPGTSITGVLEKADAALYRTKRRGGNGYSLPGTDGDPARPAAKPKISLVQ</sequence>
<feature type="transmembrane region" description="Helical" evidence="3">
    <location>
        <begin position="21"/>
        <end position="40"/>
    </location>
</feature>
<feature type="domain" description="GGDEF" evidence="4">
    <location>
        <begin position="126"/>
        <end position="260"/>
    </location>
</feature>
<dbReference type="Proteomes" id="UP000593594">
    <property type="component" value="Chromosome"/>
</dbReference>
<dbReference type="SUPFAM" id="SSF55073">
    <property type="entry name" value="Nucleotide cyclase"/>
    <property type="match status" value="1"/>
</dbReference>
<dbReference type="NCBIfam" id="TIGR00254">
    <property type="entry name" value="GGDEF"/>
    <property type="match status" value="1"/>
</dbReference>
<evidence type="ECO:0000256" key="3">
    <source>
        <dbReference type="SAM" id="Phobius"/>
    </source>
</evidence>
<dbReference type="EMBL" id="CP058214">
    <property type="protein sequence ID" value="QPC42336.1"/>
    <property type="molecule type" value="Genomic_DNA"/>
</dbReference>
<dbReference type="Gene3D" id="3.30.70.270">
    <property type="match status" value="1"/>
</dbReference>
<evidence type="ECO:0000256" key="2">
    <source>
        <dbReference type="SAM" id="MobiDB-lite"/>
    </source>
</evidence>
<name>A0A7S8C2T3_9HYPH</name>
<keyword evidence="3" id="KW-0472">Membrane</keyword>
<dbReference type="PANTHER" id="PTHR45138:SF24">
    <property type="entry name" value="DIGUANYLATE CYCLASE DGCC-RELATED"/>
    <property type="match status" value="1"/>
</dbReference>
<dbReference type="KEGG" id="kmn:HW532_06240"/>
<dbReference type="InterPro" id="IPR043128">
    <property type="entry name" value="Rev_trsase/Diguanyl_cyclase"/>
</dbReference>
<evidence type="ECO:0000313" key="5">
    <source>
        <dbReference type="EMBL" id="QPC42336.1"/>
    </source>
</evidence>
<proteinExistence type="predicted"/>
<keyword evidence="3" id="KW-1133">Transmembrane helix</keyword>
<dbReference type="InterPro" id="IPR029787">
    <property type="entry name" value="Nucleotide_cyclase"/>
</dbReference>
<keyword evidence="6" id="KW-1185">Reference proteome</keyword>
<dbReference type="InterPro" id="IPR050469">
    <property type="entry name" value="Diguanylate_Cyclase"/>
</dbReference>
<accession>A0A7S8C2T3</accession>
<reference evidence="5 6" key="1">
    <citation type="submission" date="2020-06" db="EMBL/GenBank/DDBJ databases">
        <title>Genome sequence of 2 isolates from Red Sea Mangroves.</title>
        <authorList>
            <person name="Sefrji F."/>
            <person name="Michoud G."/>
            <person name="Merlino G."/>
            <person name="Daffonchio D."/>
        </authorList>
    </citation>
    <scope>NUCLEOTIDE SEQUENCE [LARGE SCALE GENOMIC DNA]</scope>
    <source>
        <strain evidence="5 6">R1DC25</strain>
    </source>
</reference>
<evidence type="ECO:0000259" key="4">
    <source>
        <dbReference type="PROSITE" id="PS50887"/>
    </source>
</evidence>
<keyword evidence="3" id="KW-0812">Transmembrane</keyword>
<protein>
    <recommendedName>
        <fullName evidence="1">diguanylate cyclase</fullName>
        <ecNumber evidence="1">2.7.7.65</ecNumber>
    </recommendedName>
</protein>
<dbReference type="CDD" id="cd01949">
    <property type="entry name" value="GGDEF"/>
    <property type="match status" value="1"/>
</dbReference>
<dbReference type="InterPro" id="IPR000160">
    <property type="entry name" value="GGDEF_dom"/>
</dbReference>
<evidence type="ECO:0000313" key="6">
    <source>
        <dbReference type="Proteomes" id="UP000593594"/>
    </source>
</evidence>
<dbReference type="SMART" id="SM00267">
    <property type="entry name" value="GGDEF"/>
    <property type="match status" value="1"/>
</dbReference>
<dbReference type="PROSITE" id="PS50887">
    <property type="entry name" value="GGDEF"/>
    <property type="match status" value="1"/>
</dbReference>
<dbReference type="EC" id="2.7.7.65" evidence="1"/>
<dbReference type="FunFam" id="3.30.70.270:FF:000001">
    <property type="entry name" value="Diguanylate cyclase domain protein"/>
    <property type="match status" value="1"/>
</dbReference>
<feature type="transmembrane region" description="Helical" evidence="3">
    <location>
        <begin position="60"/>
        <end position="85"/>
    </location>
</feature>